<evidence type="ECO:0000256" key="1">
    <source>
        <dbReference type="SAM" id="MobiDB-lite"/>
    </source>
</evidence>
<proteinExistence type="evidence at transcript level"/>
<protein>
    <submittedName>
        <fullName evidence="2">Predicted protein</fullName>
    </submittedName>
</protein>
<name>F2DKS6_HORVV</name>
<dbReference type="EMBL" id="AK364494">
    <property type="protein sequence ID" value="BAJ95697.1"/>
    <property type="molecule type" value="mRNA"/>
</dbReference>
<feature type="compositionally biased region" description="Basic and acidic residues" evidence="1">
    <location>
        <begin position="24"/>
        <end position="34"/>
    </location>
</feature>
<organism evidence="2">
    <name type="scientific">Hordeum vulgare subsp. vulgare</name>
    <name type="common">Domesticated barley</name>
    <dbReference type="NCBI Taxonomy" id="112509"/>
    <lineage>
        <taxon>Eukaryota</taxon>
        <taxon>Viridiplantae</taxon>
        <taxon>Streptophyta</taxon>
        <taxon>Embryophyta</taxon>
        <taxon>Tracheophyta</taxon>
        <taxon>Spermatophyta</taxon>
        <taxon>Magnoliopsida</taxon>
        <taxon>Liliopsida</taxon>
        <taxon>Poales</taxon>
        <taxon>Poaceae</taxon>
        <taxon>BOP clade</taxon>
        <taxon>Pooideae</taxon>
        <taxon>Triticodae</taxon>
        <taxon>Triticeae</taxon>
        <taxon>Hordeinae</taxon>
        <taxon>Hordeum</taxon>
    </lineage>
</organism>
<accession>F2DKS6</accession>
<reference evidence="2" key="1">
    <citation type="journal article" date="2011" name="Plant Physiol.">
        <title>Comprehensive sequence analysis of 24,783 barley full-length cDNAs derived from 12 clone libraries.</title>
        <authorList>
            <person name="Matsumoto T."/>
            <person name="Tanaka T."/>
            <person name="Sakai H."/>
            <person name="Amano N."/>
            <person name="Kanamori H."/>
            <person name="Kurita K."/>
            <person name="Kikuta A."/>
            <person name="Kamiya K."/>
            <person name="Yamamoto M."/>
            <person name="Ikawa H."/>
            <person name="Fujii N."/>
            <person name="Hori K."/>
            <person name="Itoh T."/>
            <person name="Sato K."/>
        </authorList>
    </citation>
    <scope>NUCLEOTIDE SEQUENCE</scope>
    <source>
        <tissue evidence="2">Shoot and root</tissue>
    </source>
</reference>
<sequence>MTTSAALLRAKAWPHPRLPTSRPRLPESPHRPCI</sequence>
<feature type="region of interest" description="Disordered" evidence="1">
    <location>
        <begin position="1"/>
        <end position="34"/>
    </location>
</feature>
<evidence type="ECO:0000313" key="2">
    <source>
        <dbReference type="EMBL" id="BAJ95697.1"/>
    </source>
</evidence>
<dbReference type="AlphaFoldDB" id="F2DKS6"/>